<comment type="caution">
    <text evidence="1">The sequence shown here is derived from an EMBL/GenBank/DDBJ whole genome shotgun (WGS) entry which is preliminary data.</text>
</comment>
<name>A0A139R888_STRMT</name>
<dbReference type="PATRIC" id="fig|28037.238.peg.2027"/>
<reference evidence="1 2" key="1">
    <citation type="submission" date="2016-01" db="EMBL/GenBank/DDBJ databases">
        <title>Highly variable Streptococcus oralis are common among viridans streptococci isolated from primates.</title>
        <authorList>
            <person name="Denapaite D."/>
            <person name="Rieger M."/>
            <person name="Koendgen S."/>
            <person name="Brueckner R."/>
            <person name="Ochigava I."/>
            <person name="Kappeler P."/>
            <person name="Maetz-Rensing K."/>
            <person name="Leendertz F."/>
            <person name="Hakenbeck R."/>
        </authorList>
    </citation>
    <scope>NUCLEOTIDE SEQUENCE [LARGE SCALE GENOMIC DNA]</scope>
    <source>
        <strain evidence="1 2">DD22</strain>
    </source>
</reference>
<dbReference type="Proteomes" id="UP000070779">
    <property type="component" value="Unassembled WGS sequence"/>
</dbReference>
<protein>
    <recommendedName>
        <fullName evidence="3">Phage protein</fullName>
    </recommendedName>
</protein>
<gene>
    <name evidence="1" type="ORF">SMIDD22_01709</name>
</gene>
<evidence type="ECO:0000313" key="2">
    <source>
        <dbReference type="Proteomes" id="UP000070779"/>
    </source>
</evidence>
<evidence type="ECO:0008006" key="3">
    <source>
        <dbReference type="Google" id="ProtNLM"/>
    </source>
</evidence>
<accession>A0A139R888</accession>
<dbReference type="AlphaFoldDB" id="A0A139R888"/>
<sequence>MKKTETFIVLRNKKTGNFLLKYKSKEGTIAYLVEYTKNLARAAKNGVEPTKEQIEGFTKLANALNCELLEVTATYELKTLDGEEPEELIKEAETSGEEELKMFLKMLKAGMED</sequence>
<organism evidence="1 2">
    <name type="scientific">Streptococcus mitis</name>
    <dbReference type="NCBI Taxonomy" id="28037"/>
    <lineage>
        <taxon>Bacteria</taxon>
        <taxon>Bacillati</taxon>
        <taxon>Bacillota</taxon>
        <taxon>Bacilli</taxon>
        <taxon>Lactobacillales</taxon>
        <taxon>Streptococcaceae</taxon>
        <taxon>Streptococcus</taxon>
        <taxon>Streptococcus mitis group</taxon>
    </lineage>
</organism>
<proteinExistence type="predicted"/>
<evidence type="ECO:0000313" key="1">
    <source>
        <dbReference type="EMBL" id="KXU10990.1"/>
    </source>
</evidence>
<dbReference type="EMBL" id="LQZD01000426">
    <property type="protein sequence ID" value="KXU10990.1"/>
    <property type="molecule type" value="Genomic_DNA"/>
</dbReference>